<name>A0AAE0X058_9PEZI</name>
<evidence type="ECO:0000313" key="3">
    <source>
        <dbReference type="Proteomes" id="UP001270362"/>
    </source>
</evidence>
<dbReference type="Gene3D" id="1.50.10.10">
    <property type="match status" value="1"/>
</dbReference>
<dbReference type="PANTHER" id="PTHR12736:SF7">
    <property type="entry name" value="LANC-LIKE PROTEIN 3"/>
    <property type="match status" value="1"/>
</dbReference>
<evidence type="ECO:0000313" key="2">
    <source>
        <dbReference type="EMBL" id="KAK3681801.1"/>
    </source>
</evidence>
<dbReference type="InterPro" id="IPR007822">
    <property type="entry name" value="LANC-like"/>
</dbReference>
<feature type="binding site" evidence="1">
    <location>
        <position position="316"/>
    </location>
    <ligand>
        <name>Zn(2+)</name>
        <dbReference type="ChEBI" id="CHEBI:29105"/>
    </ligand>
</feature>
<dbReference type="SUPFAM" id="SSF158745">
    <property type="entry name" value="LanC-like"/>
    <property type="match status" value="1"/>
</dbReference>
<dbReference type="CDD" id="cd04794">
    <property type="entry name" value="euk_LANCL"/>
    <property type="match status" value="1"/>
</dbReference>
<reference evidence="2" key="2">
    <citation type="submission" date="2023-06" db="EMBL/GenBank/DDBJ databases">
        <authorList>
            <consortium name="Lawrence Berkeley National Laboratory"/>
            <person name="Haridas S."/>
            <person name="Hensen N."/>
            <person name="Bonometti L."/>
            <person name="Westerberg I."/>
            <person name="Brannstrom I.O."/>
            <person name="Guillou S."/>
            <person name="Cros-Aarteil S."/>
            <person name="Calhoun S."/>
            <person name="Kuo A."/>
            <person name="Mondo S."/>
            <person name="Pangilinan J."/>
            <person name="Riley R."/>
            <person name="Labutti K."/>
            <person name="Andreopoulos B."/>
            <person name="Lipzen A."/>
            <person name="Chen C."/>
            <person name="Yanf M."/>
            <person name="Daum C."/>
            <person name="Ng V."/>
            <person name="Clum A."/>
            <person name="Steindorff A."/>
            <person name="Ohm R."/>
            <person name="Martin F."/>
            <person name="Silar P."/>
            <person name="Natvig D."/>
            <person name="Lalanne C."/>
            <person name="Gautier V."/>
            <person name="Ament-Velasquez S.L."/>
            <person name="Kruys A."/>
            <person name="Hutchinson M.I."/>
            <person name="Powell A.J."/>
            <person name="Barry K."/>
            <person name="Miller A.N."/>
            <person name="Grigoriev I.V."/>
            <person name="Debuchy R."/>
            <person name="Gladieux P."/>
            <person name="Thoren M.H."/>
            <person name="Johannesson H."/>
        </authorList>
    </citation>
    <scope>NUCLEOTIDE SEQUENCE</scope>
    <source>
        <strain evidence="2">CBS 314.62</strain>
    </source>
</reference>
<dbReference type="GO" id="GO:0005975">
    <property type="term" value="P:carbohydrate metabolic process"/>
    <property type="evidence" value="ECO:0007669"/>
    <property type="project" value="InterPro"/>
</dbReference>
<evidence type="ECO:0000256" key="1">
    <source>
        <dbReference type="PIRSR" id="PIRSR607822-1"/>
    </source>
</evidence>
<evidence type="ECO:0008006" key="4">
    <source>
        <dbReference type="Google" id="ProtNLM"/>
    </source>
</evidence>
<keyword evidence="1" id="KW-0479">Metal-binding</keyword>
<feature type="binding site" evidence="1">
    <location>
        <position position="317"/>
    </location>
    <ligand>
        <name>Zn(2+)</name>
        <dbReference type="ChEBI" id="CHEBI:29105"/>
    </ligand>
</feature>
<protein>
    <recommendedName>
        <fullName evidence="4">LanC-like protein</fullName>
    </recommendedName>
</protein>
<dbReference type="InterPro" id="IPR012341">
    <property type="entry name" value="6hp_glycosidase-like_sf"/>
</dbReference>
<reference evidence="2" key="1">
    <citation type="journal article" date="2023" name="Mol. Phylogenet. Evol.">
        <title>Genome-scale phylogeny and comparative genomics of the fungal order Sordariales.</title>
        <authorList>
            <person name="Hensen N."/>
            <person name="Bonometti L."/>
            <person name="Westerberg I."/>
            <person name="Brannstrom I.O."/>
            <person name="Guillou S."/>
            <person name="Cros-Aarteil S."/>
            <person name="Calhoun S."/>
            <person name="Haridas S."/>
            <person name="Kuo A."/>
            <person name="Mondo S."/>
            <person name="Pangilinan J."/>
            <person name="Riley R."/>
            <person name="LaButti K."/>
            <person name="Andreopoulos B."/>
            <person name="Lipzen A."/>
            <person name="Chen C."/>
            <person name="Yan M."/>
            <person name="Daum C."/>
            <person name="Ng V."/>
            <person name="Clum A."/>
            <person name="Steindorff A."/>
            <person name="Ohm R.A."/>
            <person name="Martin F."/>
            <person name="Silar P."/>
            <person name="Natvig D.O."/>
            <person name="Lalanne C."/>
            <person name="Gautier V."/>
            <person name="Ament-Velasquez S.L."/>
            <person name="Kruys A."/>
            <person name="Hutchinson M.I."/>
            <person name="Powell A.J."/>
            <person name="Barry K."/>
            <person name="Miller A.N."/>
            <person name="Grigoriev I.V."/>
            <person name="Debuchy R."/>
            <person name="Gladieux P."/>
            <person name="Hiltunen Thoren M."/>
            <person name="Johannesson H."/>
        </authorList>
    </citation>
    <scope>NUCLEOTIDE SEQUENCE</scope>
    <source>
        <strain evidence="2">CBS 314.62</strain>
    </source>
</reference>
<dbReference type="GO" id="GO:0046872">
    <property type="term" value="F:metal ion binding"/>
    <property type="evidence" value="ECO:0007669"/>
    <property type="project" value="UniProtKB-KW"/>
</dbReference>
<feature type="binding site" evidence="1">
    <location>
        <position position="267"/>
    </location>
    <ligand>
        <name>Zn(2+)</name>
        <dbReference type="ChEBI" id="CHEBI:29105"/>
    </ligand>
</feature>
<gene>
    <name evidence="2" type="ORF">B0T22DRAFT_414834</name>
</gene>
<dbReference type="Pfam" id="PF05147">
    <property type="entry name" value="LANC_like"/>
    <property type="match status" value="1"/>
</dbReference>
<proteinExistence type="predicted"/>
<dbReference type="PRINTS" id="PR01950">
    <property type="entry name" value="LANCSUPER"/>
</dbReference>
<dbReference type="SMART" id="SM01260">
    <property type="entry name" value="LANC_like"/>
    <property type="match status" value="1"/>
</dbReference>
<keyword evidence="1" id="KW-0862">Zinc</keyword>
<comment type="caution">
    <text evidence="2">The sequence shown here is derived from an EMBL/GenBank/DDBJ whole genome shotgun (WGS) entry which is preliminary data.</text>
</comment>
<sequence length="404" mass="44365">MPSSSSSSSSSSSRYLTFTSPTLLTVPGDPSVYLKGSLEDIVANYPPRSRYPHEVLQGLWSGPTGIAYLMLQVHLHKPDLLISGQPALHWAQAYIAGSRGHNLRLGSHGCGISDEKLALEAVRASISQDQRHVREFVASVEQVLEVVDGYADEMLYGRAGTLYLLRMVRHWVPDCAGHVASPIREISERILDNGPAWTWHGRRYLGAVHGEIGILTQLVLTTPELAGRVEPSVRRLLSLQGPDGNWPSADGHGVPGRSSGKGLVQFCHGAPGFVTSLLSLREFFGEELRGMIDEAVRRGRENIWAEGLLRKEPSLCHGIFGNALTLPRGPKRDHFLAVAVPENVAHLKSTDETGCLFERADYGRSYSTLTSYTPSAVWTWLVCGEATPGFFGYNDIKDRSHVYE</sequence>
<dbReference type="Proteomes" id="UP001270362">
    <property type="component" value="Unassembled WGS sequence"/>
</dbReference>
<dbReference type="EMBL" id="JAULSO010000006">
    <property type="protein sequence ID" value="KAK3681801.1"/>
    <property type="molecule type" value="Genomic_DNA"/>
</dbReference>
<keyword evidence="3" id="KW-1185">Reference proteome</keyword>
<dbReference type="GO" id="GO:0005886">
    <property type="term" value="C:plasma membrane"/>
    <property type="evidence" value="ECO:0007669"/>
    <property type="project" value="TreeGrafter"/>
</dbReference>
<dbReference type="PANTHER" id="PTHR12736">
    <property type="entry name" value="LANC-LIKE PROTEIN"/>
    <property type="match status" value="1"/>
</dbReference>
<dbReference type="GO" id="GO:0031179">
    <property type="term" value="P:peptide modification"/>
    <property type="evidence" value="ECO:0007669"/>
    <property type="project" value="InterPro"/>
</dbReference>
<accession>A0AAE0X058</accession>
<organism evidence="2 3">
    <name type="scientific">Podospora appendiculata</name>
    <dbReference type="NCBI Taxonomy" id="314037"/>
    <lineage>
        <taxon>Eukaryota</taxon>
        <taxon>Fungi</taxon>
        <taxon>Dikarya</taxon>
        <taxon>Ascomycota</taxon>
        <taxon>Pezizomycotina</taxon>
        <taxon>Sordariomycetes</taxon>
        <taxon>Sordariomycetidae</taxon>
        <taxon>Sordariales</taxon>
        <taxon>Podosporaceae</taxon>
        <taxon>Podospora</taxon>
    </lineage>
</organism>
<dbReference type="AlphaFoldDB" id="A0AAE0X058"/>